<dbReference type="Gene3D" id="2.170.120.20">
    <property type="entry name" value="Ribosomal protein L25, beta domain"/>
    <property type="match status" value="1"/>
</dbReference>
<dbReference type="AlphaFoldDB" id="A0A1X0YCX8"/>
<keyword evidence="4 5" id="KW-0687">Ribonucleoprotein</keyword>
<keyword evidence="1 5" id="KW-0699">rRNA-binding</keyword>
<dbReference type="GO" id="GO:0003735">
    <property type="term" value="F:structural constituent of ribosome"/>
    <property type="evidence" value="ECO:0007669"/>
    <property type="project" value="InterPro"/>
</dbReference>
<comment type="caution">
    <text evidence="8">The sequence shown here is derived from an EMBL/GenBank/DDBJ whole genome shotgun (WGS) entry which is preliminary data.</text>
</comment>
<gene>
    <name evidence="5" type="primary">rplY</name>
    <name evidence="5" type="synonym">ctc</name>
    <name evidence="8" type="ORF">B5V00_02975</name>
</gene>
<evidence type="ECO:0000256" key="4">
    <source>
        <dbReference type="ARBA" id="ARBA00023274"/>
    </source>
</evidence>
<evidence type="ECO:0000259" key="6">
    <source>
        <dbReference type="Pfam" id="PF01386"/>
    </source>
</evidence>
<evidence type="ECO:0000313" key="8">
    <source>
        <dbReference type="EMBL" id="ORJ63028.1"/>
    </source>
</evidence>
<dbReference type="HAMAP" id="MF_01334">
    <property type="entry name" value="Ribosomal_bL25_CTC"/>
    <property type="match status" value="1"/>
</dbReference>
<organism evidence="8 9">
    <name type="scientific">Geothermobacter hydrogeniphilus</name>
    <dbReference type="NCBI Taxonomy" id="1969733"/>
    <lineage>
        <taxon>Bacteria</taxon>
        <taxon>Pseudomonadati</taxon>
        <taxon>Thermodesulfobacteriota</taxon>
        <taxon>Desulfuromonadia</taxon>
        <taxon>Desulfuromonadales</taxon>
        <taxon>Geothermobacteraceae</taxon>
        <taxon>Geothermobacter</taxon>
    </lineage>
</organism>
<dbReference type="GO" id="GO:0022625">
    <property type="term" value="C:cytosolic large ribosomal subunit"/>
    <property type="evidence" value="ECO:0007669"/>
    <property type="project" value="TreeGrafter"/>
</dbReference>
<accession>A0A1X0YCX8</accession>
<sequence length="207" mass="21875">MAHVELNVSARNKVGKGISRSLRREALVPAVVYGPGMEPCPISVDPKVLIKCLDPDAGWNTLITLKGDGAFDGRQVIVKDMQIDPLRGQTLHVDFHAVDLTSTVSVMVPLVPVGKSAGEIAGGNLEVVRHELEVVCLPTAIPSTIEVDVTGLNIGDVLHVADIATPAGVEIPHDVNFTVITCTGHKDEVVADEEGEEVTAVEEPAAE</sequence>
<dbReference type="Pfam" id="PF01386">
    <property type="entry name" value="Ribosomal_L25p"/>
    <property type="match status" value="1"/>
</dbReference>
<dbReference type="PANTHER" id="PTHR33284:SF1">
    <property type="entry name" value="RIBOSOMAL PROTEIN L25_GLN-TRNA SYNTHETASE, ANTI-CODON-BINDING DOMAIN-CONTAINING PROTEIN"/>
    <property type="match status" value="1"/>
</dbReference>
<dbReference type="SUPFAM" id="SSF50715">
    <property type="entry name" value="Ribosomal protein L25-like"/>
    <property type="match status" value="1"/>
</dbReference>
<evidence type="ECO:0000256" key="3">
    <source>
        <dbReference type="ARBA" id="ARBA00022980"/>
    </source>
</evidence>
<proteinExistence type="inferred from homology"/>
<feature type="domain" description="Large ribosomal subunit protein bL25 L25" evidence="6">
    <location>
        <begin position="6"/>
        <end position="95"/>
    </location>
</feature>
<dbReference type="InterPro" id="IPR001021">
    <property type="entry name" value="Ribosomal_bL25_long"/>
</dbReference>
<dbReference type="RefSeq" id="WP_085009268.1">
    <property type="nucleotide sequence ID" value="NZ_NAAD01000002.1"/>
</dbReference>
<evidence type="ECO:0000256" key="2">
    <source>
        <dbReference type="ARBA" id="ARBA00022884"/>
    </source>
</evidence>
<dbReference type="CDD" id="cd00495">
    <property type="entry name" value="Ribosomal_L25_TL5_CTC"/>
    <property type="match status" value="1"/>
</dbReference>
<dbReference type="InterPro" id="IPR037121">
    <property type="entry name" value="Ribosomal_bL25_C"/>
</dbReference>
<name>A0A1X0YCX8_9BACT</name>
<dbReference type="InterPro" id="IPR020930">
    <property type="entry name" value="Ribosomal_uL5_bac-type"/>
</dbReference>
<dbReference type="InterPro" id="IPR020056">
    <property type="entry name" value="Rbsml_bL25/Gln-tRNA_synth_N"/>
</dbReference>
<evidence type="ECO:0000256" key="1">
    <source>
        <dbReference type="ARBA" id="ARBA00022730"/>
    </source>
</evidence>
<evidence type="ECO:0000313" key="9">
    <source>
        <dbReference type="Proteomes" id="UP000193136"/>
    </source>
</evidence>
<keyword evidence="2 5" id="KW-0694">RNA-binding</keyword>
<dbReference type="EMBL" id="NAAD01000002">
    <property type="protein sequence ID" value="ORJ63028.1"/>
    <property type="molecule type" value="Genomic_DNA"/>
</dbReference>
<evidence type="ECO:0000259" key="7">
    <source>
        <dbReference type="Pfam" id="PF14693"/>
    </source>
</evidence>
<dbReference type="InterPro" id="IPR029751">
    <property type="entry name" value="Ribosomal_L25_dom"/>
</dbReference>
<dbReference type="Pfam" id="PF14693">
    <property type="entry name" value="Ribosomal_TL5_C"/>
    <property type="match status" value="1"/>
</dbReference>
<keyword evidence="9" id="KW-1185">Reference proteome</keyword>
<comment type="similarity">
    <text evidence="5">Belongs to the bacterial ribosomal protein bL25 family. CTC subfamily.</text>
</comment>
<dbReference type="GO" id="GO:0008097">
    <property type="term" value="F:5S rRNA binding"/>
    <property type="evidence" value="ECO:0007669"/>
    <property type="project" value="InterPro"/>
</dbReference>
<keyword evidence="3 5" id="KW-0689">Ribosomal protein</keyword>
<comment type="function">
    <text evidence="5">This is one of the proteins that binds to the 5S RNA in the ribosome where it forms part of the central protuberance.</text>
</comment>
<comment type="subunit">
    <text evidence="5">Part of the 50S ribosomal subunit; part of the 5S rRNA/L5/L18/L25 subcomplex. Contacts the 5S rRNA. Binds to the 5S rRNA independently of L5 and L18.</text>
</comment>
<dbReference type="Proteomes" id="UP000193136">
    <property type="component" value="Unassembled WGS sequence"/>
</dbReference>
<feature type="domain" description="Large ribosomal subunit protein bL25 beta" evidence="7">
    <location>
        <begin position="104"/>
        <end position="184"/>
    </location>
</feature>
<dbReference type="NCBIfam" id="TIGR00731">
    <property type="entry name" value="bL25_bact_ctc"/>
    <property type="match status" value="1"/>
</dbReference>
<dbReference type="Gene3D" id="2.40.240.10">
    <property type="entry name" value="Ribosomal Protein L25, Chain P"/>
    <property type="match status" value="1"/>
</dbReference>
<dbReference type="GO" id="GO:0006412">
    <property type="term" value="P:translation"/>
    <property type="evidence" value="ECO:0007669"/>
    <property type="project" value="UniProtKB-UniRule"/>
</dbReference>
<dbReference type="InterPro" id="IPR011035">
    <property type="entry name" value="Ribosomal_bL25/Gln-tRNA_synth"/>
</dbReference>
<dbReference type="PANTHER" id="PTHR33284">
    <property type="entry name" value="RIBOSOMAL PROTEIN L25/GLN-TRNA SYNTHETASE, ANTI-CODON-BINDING DOMAIN-CONTAINING PROTEIN"/>
    <property type="match status" value="1"/>
</dbReference>
<protein>
    <recommendedName>
        <fullName evidence="5">Large ribosomal subunit protein bL25</fullName>
    </recommendedName>
    <alternativeName>
        <fullName evidence="5">General stress protein CTC</fullName>
    </alternativeName>
</protein>
<dbReference type="InterPro" id="IPR020057">
    <property type="entry name" value="Ribosomal_bL25_b-dom"/>
</dbReference>
<dbReference type="STRING" id="1969733.B5V00_02975"/>
<reference evidence="8 9" key="1">
    <citation type="submission" date="2017-03" db="EMBL/GenBank/DDBJ databases">
        <title>Genome sequence of Geothermobacter sp. EPR-M, Deep-Sea Iron Reducer.</title>
        <authorList>
            <person name="Tully B."/>
            <person name="Savalia P."/>
            <person name="Abuyen K."/>
            <person name="Baughan C."/>
            <person name="Romero E."/>
            <person name="Ronkowski C."/>
            <person name="Torres B."/>
            <person name="Tremblay J."/>
            <person name="Trujillo A."/>
            <person name="Tyler M."/>
            <person name="Perez-Rodriguez I."/>
            <person name="Amend J."/>
        </authorList>
    </citation>
    <scope>NUCLEOTIDE SEQUENCE [LARGE SCALE GENOMIC DNA]</scope>
    <source>
        <strain evidence="8 9">EPR-M</strain>
    </source>
</reference>
<evidence type="ECO:0000256" key="5">
    <source>
        <dbReference type="HAMAP-Rule" id="MF_01334"/>
    </source>
</evidence>
<dbReference type="OrthoDB" id="9786489at2"/>